<dbReference type="GO" id="GO:0005829">
    <property type="term" value="C:cytosol"/>
    <property type="evidence" value="ECO:0007669"/>
    <property type="project" value="TreeGrafter"/>
</dbReference>
<keyword evidence="4 6" id="KW-0464">Manganese</keyword>
<dbReference type="RefSeq" id="WP_095635418.1">
    <property type="nucleotide sequence ID" value="NZ_NSKC01000001.1"/>
</dbReference>
<comment type="function">
    <text evidence="6">Catalyzes the conversion of D-ribulose 5-phosphate to formate and 3,4-dihydroxy-2-butanone 4-phosphate.</text>
</comment>
<evidence type="ECO:0000313" key="9">
    <source>
        <dbReference type="Proteomes" id="UP000218083"/>
    </source>
</evidence>
<dbReference type="AlphaFoldDB" id="A0A2A2FL33"/>
<comment type="caution">
    <text evidence="8">The sequence shown here is derived from an EMBL/GenBank/DDBJ whole genome shotgun (WGS) entry which is preliminary data.</text>
</comment>
<gene>
    <name evidence="8" type="primary">ribB</name>
    <name evidence="8" type="ORF">CK500_01115</name>
</gene>
<reference evidence="8 9" key="1">
    <citation type="submission" date="2017-08" db="EMBL/GenBank/DDBJ databases">
        <title>The strain WRN001 was isolated from Binhai saline alkaline soil, Tianjin, China.</title>
        <authorList>
            <person name="Liu D."/>
            <person name="Zhang G."/>
        </authorList>
    </citation>
    <scope>NUCLEOTIDE SEQUENCE [LARGE SCALE GENOMIC DNA]</scope>
    <source>
        <strain evidence="8 9">WN019</strain>
    </source>
</reference>
<dbReference type="PANTHER" id="PTHR21327:SF46">
    <property type="entry name" value="3,4-DIHYDROXY-2-BUTANONE 4-PHOSPHATE SYNTHASE"/>
    <property type="match status" value="1"/>
</dbReference>
<accession>A0A2A2FL33</accession>
<comment type="cofactor">
    <cofactor evidence="6">
        <name>Mg(2+)</name>
        <dbReference type="ChEBI" id="CHEBI:18420"/>
    </cofactor>
    <cofactor evidence="6">
        <name>Mn(2+)</name>
        <dbReference type="ChEBI" id="CHEBI:29035"/>
    </cofactor>
    <text evidence="6">Binds 2 divalent metal cations per subunit. Magnesium or manganese.</text>
</comment>
<sequence length="257" mass="26598">MRADADVDAEAEAAPADAEAVSDSDSDPVPDADSGSDADSVRRALDAFRAGDPVCVHDFADREGETDIVYPAGAVDEAAVAHMRNDAGGLICVAVSDPVADAFGLPFLADALDHPAVDDDPEYDDRSSFSLPVNHRETFTGITDEDRARTIVELANAAAAAGADPASYGPEEFAAEFRAPGHVHVLRGARDGLRGRTGHTELGLAMAAAVDAAPAAVVCEMLDDETGAALAPADAEAYARRRGIPYVEGTALVEALR</sequence>
<dbReference type="InterPro" id="IPR000422">
    <property type="entry name" value="DHBP_synthase_RibB"/>
</dbReference>
<dbReference type="NCBIfam" id="TIGR00506">
    <property type="entry name" value="ribB"/>
    <property type="match status" value="1"/>
</dbReference>
<dbReference type="InterPro" id="IPR017945">
    <property type="entry name" value="DHBP_synth_RibB-like_a/b_dom"/>
</dbReference>
<dbReference type="EMBL" id="NSKC01000001">
    <property type="protein sequence ID" value="PAU85299.1"/>
    <property type="molecule type" value="Genomic_DNA"/>
</dbReference>
<keyword evidence="3 6" id="KW-0460">Magnesium</keyword>
<feature type="region of interest" description="Disordered" evidence="7">
    <location>
        <begin position="1"/>
        <end position="39"/>
    </location>
</feature>
<feature type="compositionally biased region" description="Acidic residues" evidence="7">
    <location>
        <begin position="20"/>
        <end position="36"/>
    </location>
</feature>
<keyword evidence="5 6" id="KW-0456">Lyase</keyword>
<dbReference type="GO" id="GO:0046872">
    <property type="term" value="F:metal ion binding"/>
    <property type="evidence" value="ECO:0007669"/>
    <property type="project" value="UniProtKB-KW"/>
</dbReference>
<dbReference type="OrthoDB" id="25735at2157"/>
<dbReference type="UniPathway" id="UPA00275">
    <property type="reaction ID" value="UER00399"/>
</dbReference>
<organism evidence="8 9">
    <name type="scientific">Halorubrum salipaludis</name>
    <dbReference type="NCBI Taxonomy" id="2032630"/>
    <lineage>
        <taxon>Archaea</taxon>
        <taxon>Methanobacteriati</taxon>
        <taxon>Methanobacteriota</taxon>
        <taxon>Stenosarchaea group</taxon>
        <taxon>Halobacteria</taxon>
        <taxon>Halobacteriales</taxon>
        <taxon>Haloferacaceae</taxon>
        <taxon>Halorubrum</taxon>
    </lineage>
</organism>
<proteinExistence type="inferred from homology"/>
<evidence type="ECO:0000256" key="1">
    <source>
        <dbReference type="ARBA" id="ARBA00022619"/>
    </source>
</evidence>
<dbReference type="GO" id="GO:0008686">
    <property type="term" value="F:3,4-dihydroxy-2-butanone-4-phosphate synthase activity"/>
    <property type="evidence" value="ECO:0007669"/>
    <property type="project" value="UniProtKB-EC"/>
</dbReference>
<keyword evidence="9" id="KW-1185">Reference proteome</keyword>
<comment type="pathway">
    <text evidence="6">Cofactor biosynthesis; riboflavin biosynthesis; 2-hydroxy-3-oxobutyl phosphate from D-ribulose 5-phosphate: step 1/1.</text>
</comment>
<dbReference type="Proteomes" id="UP000218083">
    <property type="component" value="Unassembled WGS sequence"/>
</dbReference>
<protein>
    <recommendedName>
        <fullName evidence="6">3,4-dihydroxy-2-butanone 4-phosphate synthase</fullName>
        <shortName evidence="6">DHBP synthase</shortName>
        <ecNumber evidence="6">4.1.99.12</ecNumber>
    </recommendedName>
</protein>
<evidence type="ECO:0000256" key="4">
    <source>
        <dbReference type="ARBA" id="ARBA00023211"/>
    </source>
</evidence>
<dbReference type="Pfam" id="PF00926">
    <property type="entry name" value="DHBP_synthase"/>
    <property type="match status" value="1"/>
</dbReference>
<evidence type="ECO:0000256" key="2">
    <source>
        <dbReference type="ARBA" id="ARBA00022723"/>
    </source>
</evidence>
<evidence type="ECO:0000256" key="5">
    <source>
        <dbReference type="ARBA" id="ARBA00023239"/>
    </source>
</evidence>
<keyword evidence="2 6" id="KW-0479">Metal-binding</keyword>
<comment type="similarity">
    <text evidence="6">Belongs to the DHBP synthase family.</text>
</comment>
<keyword evidence="1 6" id="KW-0686">Riboflavin biosynthesis</keyword>
<dbReference type="SUPFAM" id="SSF55821">
    <property type="entry name" value="YrdC/RibB"/>
    <property type="match status" value="1"/>
</dbReference>
<evidence type="ECO:0000313" key="8">
    <source>
        <dbReference type="EMBL" id="PAU85299.1"/>
    </source>
</evidence>
<dbReference type="GO" id="GO:0009231">
    <property type="term" value="P:riboflavin biosynthetic process"/>
    <property type="evidence" value="ECO:0007669"/>
    <property type="project" value="UniProtKB-UniPathway"/>
</dbReference>
<dbReference type="PANTHER" id="PTHR21327">
    <property type="entry name" value="GTP CYCLOHYDROLASE II-RELATED"/>
    <property type="match status" value="1"/>
</dbReference>
<evidence type="ECO:0000256" key="6">
    <source>
        <dbReference type="RuleBase" id="RU003843"/>
    </source>
</evidence>
<dbReference type="EC" id="4.1.99.12" evidence="6"/>
<name>A0A2A2FL33_9EURY</name>
<comment type="catalytic activity">
    <reaction evidence="6">
        <text>D-ribulose 5-phosphate = (2S)-2-hydroxy-3-oxobutyl phosphate + formate + H(+)</text>
        <dbReference type="Rhea" id="RHEA:18457"/>
        <dbReference type="ChEBI" id="CHEBI:15378"/>
        <dbReference type="ChEBI" id="CHEBI:15740"/>
        <dbReference type="ChEBI" id="CHEBI:58121"/>
        <dbReference type="ChEBI" id="CHEBI:58830"/>
        <dbReference type="EC" id="4.1.99.12"/>
    </reaction>
</comment>
<feature type="compositionally biased region" description="Acidic residues" evidence="7">
    <location>
        <begin position="1"/>
        <end position="11"/>
    </location>
</feature>
<dbReference type="Gene3D" id="3.90.870.10">
    <property type="entry name" value="DHBP synthase"/>
    <property type="match status" value="1"/>
</dbReference>
<comment type="subunit">
    <text evidence="6">Homodimer.</text>
</comment>
<evidence type="ECO:0000256" key="3">
    <source>
        <dbReference type="ARBA" id="ARBA00022842"/>
    </source>
</evidence>
<evidence type="ECO:0000256" key="7">
    <source>
        <dbReference type="SAM" id="MobiDB-lite"/>
    </source>
</evidence>